<dbReference type="InterPro" id="IPR036322">
    <property type="entry name" value="WD40_repeat_dom_sf"/>
</dbReference>
<dbReference type="GeneID" id="70239479"/>
<feature type="compositionally biased region" description="Polar residues" evidence="4">
    <location>
        <begin position="307"/>
        <end position="322"/>
    </location>
</feature>
<feature type="compositionally biased region" description="Acidic residues" evidence="4">
    <location>
        <begin position="1"/>
        <end position="11"/>
    </location>
</feature>
<dbReference type="PROSITE" id="PS50082">
    <property type="entry name" value="WD_REPEATS_2"/>
    <property type="match status" value="1"/>
</dbReference>
<sequence length="624" mass="67328">MASLVDEDDDREMAGSQDGSSDNEDEQMRDADDGDGDNEPDQDVDQEQDADSPSNNSQTSDGGPGGASQQDSNLTVPADSLAIFRPSVRPEYLTAETYDIVPTTAAPQSTSINTVTATADMRWVFSGGSDGYIRKYNWADSINGKLMLTVAQRHPFVDSVVKAGVLMNYWENMDGNVLSPVYSLAVQSEALWLLSGLESGNIRLQSVRHEEGREIALLKQHTSAVSVLNITRDEQSLLSGSWDKQVVEWDLNVGKAKNIFGPGASQISAIEIRPESSLPIPRDTTEVQHSGTFSSNNQSSSFGLVNGSAQNEQTGDDTNPQAASPADSLFGGPDSLFGDTDGNIADGGAPSGDAGNIDEDALFGGSLEMNNIPHPEQDAQREPDNANQPNGKDTQSTAPMDTEADPTSSSFQTAPQTTEQAAPAIEPVTNGLPHAEITEPPSATQEPETLENSSQITSDTTFLAASIEGTIRIWDRRQPNPVARISPRNVPPWCMNACWSPDGNYIYAGRRNGTVEEFSLHKGFREPERVFRLPQVGGAVTAVKAMPNGRHLLCASHDILRLYDLKEQSYKHSAVPFLVIPGHRTGVISQLYVDPTCRFMLSASGNRGWEGNTTEVLLGYEINV</sequence>
<dbReference type="Pfam" id="PF23798">
    <property type="entry name" value="Beta-prop_SPT8"/>
    <property type="match status" value="2"/>
</dbReference>
<dbReference type="FunFam" id="2.130.10.10:FF:000789">
    <property type="entry name" value="Transcription factor (SPT8), putative"/>
    <property type="match status" value="1"/>
</dbReference>
<feature type="repeat" description="WD" evidence="3">
    <location>
        <begin position="218"/>
        <end position="259"/>
    </location>
</feature>
<evidence type="ECO:0000256" key="4">
    <source>
        <dbReference type="SAM" id="MobiDB-lite"/>
    </source>
</evidence>
<keyword evidence="2" id="KW-0677">Repeat</keyword>
<feature type="domain" description="Transcription factor spt8 beta-propeller" evidence="5">
    <location>
        <begin position="98"/>
        <end position="316"/>
    </location>
</feature>
<dbReference type="AlphaFoldDB" id="A0AAD4Q3H5"/>
<dbReference type="InterPro" id="IPR057544">
    <property type="entry name" value="Beta-prop_SPT8"/>
</dbReference>
<feature type="compositionally biased region" description="Polar residues" evidence="4">
    <location>
        <begin position="441"/>
        <end position="458"/>
    </location>
</feature>
<feature type="compositionally biased region" description="Low complexity" evidence="4">
    <location>
        <begin position="290"/>
        <end position="303"/>
    </location>
</feature>
<feature type="region of interest" description="Disordered" evidence="4">
    <location>
        <begin position="274"/>
        <end position="458"/>
    </location>
</feature>
<proteinExistence type="predicted"/>
<dbReference type="SMART" id="SM00320">
    <property type="entry name" value="WD40"/>
    <property type="match status" value="6"/>
</dbReference>
<feature type="compositionally biased region" description="Polar residues" evidence="4">
    <location>
        <begin position="51"/>
        <end position="73"/>
    </location>
</feature>
<feature type="compositionally biased region" description="Polar residues" evidence="4">
    <location>
        <begin position="385"/>
        <end position="411"/>
    </location>
</feature>
<accession>A0AAD4Q3H5</accession>
<dbReference type="PANTHER" id="PTHR19848:SF8">
    <property type="entry name" value="F-BOX AND WD REPEAT DOMAIN CONTAINING 7"/>
    <property type="match status" value="1"/>
</dbReference>
<evidence type="ECO:0000256" key="2">
    <source>
        <dbReference type="ARBA" id="ARBA00022737"/>
    </source>
</evidence>
<feature type="compositionally biased region" description="Low complexity" evidence="4">
    <location>
        <begin position="412"/>
        <end position="424"/>
    </location>
</feature>
<keyword evidence="1 3" id="KW-0853">WD repeat</keyword>
<dbReference type="Gene3D" id="2.130.10.10">
    <property type="entry name" value="YVTN repeat-like/Quinoprotein amine dehydrogenase"/>
    <property type="match status" value="2"/>
</dbReference>
<evidence type="ECO:0000256" key="3">
    <source>
        <dbReference type="PROSITE-ProRule" id="PRU00221"/>
    </source>
</evidence>
<reference evidence="6" key="1">
    <citation type="submission" date="2021-12" db="EMBL/GenBank/DDBJ databases">
        <title>Convergent genome expansion in fungi linked to evolution of root-endophyte symbiosis.</title>
        <authorList>
            <consortium name="DOE Joint Genome Institute"/>
            <person name="Ke Y.-H."/>
            <person name="Bonito G."/>
            <person name="Liao H.-L."/>
            <person name="Looney B."/>
            <person name="Rojas-Flechas A."/>
            <person name="Nash J."/>
            <person name="Hameed K."/>
            <person name="Schadt C."/>
            <person name="Martin F."/>
            <person name="Crous P.W."/>
            <person name="Miettinen O."/>
            <person name="Magnuson J.K."/>
            <person name="Labbe J."/>
            <person name="Jacobson D."/>
            <person name="Doktycz M.J."/>
            <person name="Veneault-Fourrey C."/>
            <person name="Kuo A."/>
            <person name="Mondo S."/>
            <person name="Calhoun S."/>
            <person name="Riley R."/>
            <person name="Ohm R."/>
            <person name="LaButti K."/>
            <person name="Andreopoulos B."/>
            <person name="Pangilinan J."/>
            <person name="Nolan M."/>
            <person name="Tritt A."/>
            <person name="Clum A."/>
            <person name="Lipzen A."/>
            <person name="Daum C."/>
            <person name="Barry K."/>
            <person name="Grigoriev I.V."/>
            <person name="Vilgalys R."/>
        </authorList>
    </citation>
    <scope>NUCLEOTIDE SEQUENCE</scope>
    <source>
        <strain evidence="6">PMI_201</strain>
    </source>
</reference>
<feature type="domain" description="Transcription factor spt8 beta-propeller" evidence="5">
    <location>
        <begin position="454"/>
        <end position="623"/>
    </location>
</feature>
<feature type="compositionally biased region" description="Basic and acidic residues" evidence="4">
    <location>
        <begin position="375"/>
        <end position="384"/>
    </location>
</feature>
<feature type="compositionally biased region" description="Acidic residues" evidence="4">
    <location>
        <begin position="32"/>
        <end position="50"/>
    </location>
</feature>
<dbReference type="EMBL" id="JAJTJA010000003">
    <property type="protein sequence ID" value="KAH8701783.1"/>
    <property type="molecule type" value="Genomic_DNA"/>
</dbReference>
<dbReference type="RefSeq" id="XP_046075159.1">
    <property type="nucleotide sequence ID" value="XM_046209192.1"/>
</dbReference>
<comment type="caution">
    <text evidence="6">The sequence shown here is derived from an EMBL/GenBank/DDBJ whole genome shotgun (WGS) entry which is preliminary data.</text>
</comment>
<organism evidence="6 7">
    <name type="scientific">Talaromyces proteolyticus</name>
    <dbReference type="NCBI Taxonomy" id="1131652"/>
    <lineage>
        <taxon>Eukaryota</taxon>
        <taxon>Fungi</taxon>
        <taxon>Dikarya</taxon>
        <taxon>Ascomycota</taxon>
        <taxon>Pezizomycotina</taxon>
        <taxon>Eurotiomycetes</taxon>
        <taxon>Eurotiomycetidae</taxon>
        <taxon>Eurotiales</taxon>
        <taxon>Trichocomaceae</taxon>
        <taxon>Talaromyces</taxon>
        <taxon>Talaromyces sect. Bacilispori</taxon>
    </lineage>
</organism>
<dbReference type="PROSITE" id="PS50294">
    <property type="entry name" value="WD_REPEATS_REGION"/>
    <property type="match status" value="1"/>
</dbReference>
<dbReference type="SUPFAM" id="SSF50978">
    <property type="entry name" value="WD40 repeat-like"/>
    <property type="match status" value="1"/>
</dbReference>
<name>A0AAD4Q3H5_9EURO</name>
<dbReference type="InterPro" id="IPR015943">
    <property type="entry name" value="WD40/YVTN_repeat-like_dom_sf"/>
</dbReference>
<dbReference type="FunFam" id="2.130.10.10:FF:000927">
    <property type="entry name" value="Transcription factor (SPT8), putative"/>
    <property type="match status" value="1"/>
</dbReference>
<gene>
    <name evidence="6" type="ORF">BGW36DRAFT_105430</name>
</gene>
<feature type="region of interest" description="Disordered" evidence="4">
    <location>
        <begin position="1"/>
        <end position="73"/>
    </location>
</feature>
<dbReference type="Proteomes" id="UP001201262">
    <property type="component" value="Unassembled WGS sequence"/>
</dbReference>
<evidence type="ECO:0000313" key="6">
    <source>
        <dbReference type="EMBL" id="KAH8701783.1"/>
    </source>
</evidence>
<evidence type="ECO:0000259" key="5">
    <source>
        <dbReference type="Pfam" id="PF23798"/>
    </source>
</evidence>
<dbReference type="PANTHER" id="PTHR19848">
    <property type="entry name" value="WD40 REPEAT PROTEIN"/>
    <property type="match status" value="1"/>
</dbReference>
<protein>
    <submittedName>
        <fullName evidence="6">WD40-repeat-containing domain protein</fullName>
    </submittedName>
</protein>
<evidence type="ECO:0000313" key="7">
    <source>
        <dbReference type="Proteomes" id="UP001201262"/>
    </source>
</evidence>
<keyword evidence="7" id="KW-1185">Reference proteome</keyword>
<evidence type="ECO:0000256" key="1">
    <source>
        <dbReference type="ARBA" id="ARBA00022574"/>
    </source>
</evidence>
<dbReference type="InterPro" id="IPR001680">
    <property type="entry name" value="WD40_rpt"/>
</dbReference>